<dbReference type="PANTHER" id="PTHR36388:SF1">
    <property type="entry name" value="OS02G0469000 PROTEIN"/>
    <property type="match status" value="1"/>
</dbReference>
<comment type="caution">
    <text evidence="1">The sequence shown here is derived from an EMBL/GenBank/DDBJ whole genome shotgun (WGS) entry which is preliminary data.</text>
</comment>
<dbReference type="PANTHER" id="PTHR36388">
    <property type="entry name" value="OS02G0469000 PROTEIN"/>
    <property type="match status" value="1"/>
</dbReference>
<reference evidence="1" key="1">
    <citation type="submission" date="2023-03" db="EMBL/GenBank/DDBJ databases">
        <title>Chromosome-scale reference genome and RAD-based genetic map of yellow starthistle (Centaurea solstitialis) reveal putative structural variation and QTLs associated with invader traits.</title>
        <authorList>
            <person name="Reatini B."/>
            <person name="Cang F.A."/>
            <person name="Jiang Q."/>
            <person name="Mckibben M.T.W."/>
            <person name="Barker M.S."/>
            <person name="Rieseberg L.H."/>
            <person name="Dlugosch K.M."/>
        </authorList>
    </citation>
    <scope>NUCLEOTIDE SEQUENCE</scope>
    <source>
        <strain evidence="1">CAN-66</strain>
        <tissue evidence="1">Leaf</tissue>
    </source>
</reference>
<dbReference type="Proteomes" id="UP001172457">
    <property type="component" value="Chromosome 5"/>
</dbReference>
<protein>
    <submittedName>
        <fullName evidence="1">Uncharacterized protein</fullName>
    </submittedName>
</protein>
<sequence>MGDNGATSLVLKNVKAKQKQDQDTLSAEDLAWADSCLIEDPEMSETNMDSIKEALLDILGILGPSTNEQDNPKDVTSPQNFPAVVEEGTSETADSSMDEHPEDEIPDMLSPLKQPFLPNYNDEMMNVQYSDSDDDVVGFTFSDSVTEPPSGDIFKVWDLDIPVEEDGLVKELKEALSSDAATGMKGVKRETLDSLVEGKGSNGNPYNLLEYENTCFALGKDVSRAKSFDEKHGLASTTFGKVTSLNKKIGFTEKVSTGASIINGKIKEVDEKLQVSEKAKLAFAIAEHTLSNARDLPL</sequence>
<dbReference type="AlphaFoldDB" id="A0AA38SUV3"/>
<keyword evidence="2" id="KW-1185">Reference proteome</keyword>
<dbReference type="EMBL" id="JARYMX010000005">
    <property type="protein sequence ID" value="KAJ9549255.1"/>
    <property type="molecule type" value="Genomic_DNA"/>
</dbReference>
<name>A0AA38SUV3_9ASTR</name>
<organism evidence="1 2">
    <name type="scientific">Centaurea solstitialis</name>
    <name type="common">yellow star-thistle</name>
    <dbReference type="NCBI Taxonomy" id="347529"/>
    <lineage>
        <taxon>Eukaryota</taxon>
        <taxon>Viridiplantae</taxon>
        <taxon>Streptophyta</taxon>
        <taxon>Embryophyta</taxon>
        <taxon>Tracheophyta</taxon>
        <taxon>Spermatophyta</taxon>
        <taxon>Magnoliopsida</taxon>
        <taxon>eudicotyledons</taxon>
        <taxon>Gunneridae</taxon>
        <taxon>Pentapetalae</taxon>
        <taxon>asterids</taxon>
        <taxon>campanulids</taxon>
        <taxon>Asterales</taxon>
        <taxon>Asteraceae</taxon>
        <taxon>Carduoideae</taxon>
        <taxon>Cardueae</taxon>
        <taxon>Centaureinae</taxon>
        <taxon>Centaurea</taxon>
    </lineage>
</organism>
<evidence type="ECO:0000313" key="2">
    <source>
        <dbReference type="Proteomes" id="UP001172457"/>
    </source>
</evidence>
<evidence type="ECO:0000313" key="1">
    <source>
        <dbReference type="EMBL" id="KAJ9549255.1"/>
    </source>
</evidence>
<proteinExistence type="predicted"/>
<accession>A0AA38SUV3</accession>
<gene>
    <name evidence="1" type="ORF">OSB04_021798</name>
</gene>